<reference evidence="1" key="2">
    <citation type="submission" date="2014-07" db="EMBL/GenBank/DDBJ databases">
        <title>Initial genome analysis of the psychrotolerant acidophile Acidithiobacillus ferrivorans CF27: insights into iron and sulfur oxidation pathways and into biofilm formation.</title>
        <authorList>
            <person name="Talla E."/>
            <person name="Hedrich S."/>
            <person name="Mangenot S."/>
            <person name="Ji B."/>
            <person name="Johnson D.B."/>
            <person name="Barbe V."/>
            <person name="Bonnefoy V."/>
        </authorList>
    </citation>
    <scope>NUCLEOTIDE SEQUENCE [LARGE SCALE GENOMIC DNA]</scope>
    <source>
        <strain evidence="1">CF27</strain>
    </source>
</reference>
<evidence type="ECO:0000313" key="3">
    <source>
        <dbReference type="Proteomes" id="UP000193925"/>
    </source>
</evidence>
<dbReference type="Proteomes" id="UP000193925">
    <property type="component" value="Chromosome AFERRI"/>
</dbReference>
<sequence>MFYMHSSETVRLRARIKAMYEINESSISFCLFHMPYLSAFLKCISVLPCISLYGKPATSPPKGVAM</sequence>
<dbReference type="EMBL" id="CCCS020000057">
    <property type="protein sequence ID" value="CDQ11818.1"/>
    <property type="molecule type" value="Genomic_DNA"/>
</dbReference>
<keyword evidence="3" id="KW-1185">Reference proteome</keyword>
<gene>
    <name evidence="2" type="ORF">AFERRI_20156</name>
    <name evidence="1" type="ORF">AFERRI_600044</name>
</gene>
<protein>
    <submittedName>
        <fullName evidence="1">Uncharacterized protein</fullName>
    </submittedName>
</protein>
<proteinExistence type="predicted"/>
<dbReference type="EMBL" id="LT841305">
    <property type="protein sequence ID" value="SMH65374.1"/>
    <property type="molecule type" value="Genomic_DNA"/>
</dbReference>
<organism evidence="1">
    <name type="scientific">Acidithiobacillus ferrivorans</name>
    <dbReference type="NCBI Taxonomy" id="160808"/>
    <lineage>
        <taxon>Bacteria</taxon>
        <taxon>Pseudomonadati</taxon>
        <taxon>Pseudomonadota</taxon>
        <taxon>Acidithiobacillia</taxon>
        <taxon>Acidithiobacillales</taxon>
        <taxon>Acidithiobacillaceae</taxon>
        <taxon>Acidithiobacillus</taxon>
    </lineage>
</organism>
<name>A0A060UYM6_9PROT</name>
<accession>A0A060UYM6</accession>
<evidence type="ECO:0000313" key="2">
    <source>
        <dbReference type="EMBL" id="SMH65374.1"/>
    </source>
</evidence>
<reference evidence="2 3" key="3">
    <citation type="submission" date="2017-03" db="EMBL/GenBank/DDBJ databases">
        <authorList>
            <person name="Regsiter A."/>
            <person name="William W."/>
        </authorList>
    </citation>
    <scope>NUCLEOTIDE SEQUENCE [LARGE SCALE GENOMIC DNA]</scope>
    <source>
        <strain evidence="2">PRJEB5721</strain>
    </source>
</reference>
<evidence type="ECO:0000313" key="1">
    <source>
        <dbReference type="EMBL" id="CDQ11818.1"/>
    </source>
</evidence>
<dbReference type="AlphaFoldDB" id="A0A060UYM6"/>
<reference evidence="1" key="1">
    <citation type="submission" date="2014-03" db="EMBL/GenBank/DDBJ databases">
        <authorList>
            <person name="Genoscope - CEA"/>
        </authorList>
    </citation>
    <scope>NUCLEOTIDE SEQUENCE [LARGE SCALE GENOMIC DNA]</scope>
    <source>
        <strain evidence="1">CF27</strain>
    </source>
</reference>